<dbReference type="PROSITE" id="PS51257">
    <property type="entry name" value="PROKAR_LIPOPROTEIN"/>
    <property type="match status" value="1"/>
</dbReference>
<dbReference type="PANTHER" id="PTHR40269">
    <property type="entry name" value="OUTER MEMBRANE PROTEIN-RELATED"/>
    <property type="match status" value="1"/>
</dbReference>
<feature type="compositionally biased region" description="Polar residues" evidence="1">
    <location>
        <begin position="374"/>
        <end position="396"/>
    </location>
</feature>
<dbReference type="RefSeq" id="WP_012486953.1">
    <property type="nucleotide sequence ID" value="NC_010995.1"/>
</dbReference>
<sequence>MNPSLKLTLVFSLLLPLFSGCVQAQSNTSPAYSQEQASFSQAQLDSLLAPIALYPDTLLSHILIASTYPLEVIQADRWVRNNKQLSGDAVVNAVEQQDWDPSVKALVAFPDVLKRMSEDLDWTQQLGDAFLADEARIMDSIQGLRNKAYASGNLDKMEHVKVVREERVITLEPTVERVVYVPVYDTRVVYGSWWWPDYPPVYWHYPSNYVYVSGFYWGPRVYIGSSFFFSGCHWRDRRVVVIDRHYHSHRFYNNRSIVHYRNSRHWHHNPVHRRGVAYYDNHTRERFHSAREPYQASRVYRTQYAQPTTGQRPHDNLNRPLTRPTDSLRAGSSPTQPGGDRVSGGGRVQNGQATETQRHAPNVNRVEQLRERMNNSAQQWRDNNPQRQVNRNNSASERAPAEQRLQRESNRETTTYRTGNITPTPRDNSSGYRRDIQQPQRIERTQERVEREQPRIERTPERIDRSQQQRVERTYQRESPTPRQFDRSGGSNNRPMREDRPIRGGREL</sequence>
<dbReference type="HOGENOM" id="CLU_024625_5_1_6"/>
<feature type="signal peptide" evidence="2">
    <location>
        <begin position="1"/>
        <end position="24"/>
    </location>
</feature>
<dbReference type="OrthoDB" id="197257at2"/>
<protein>
    <submittedName>
        <fullName evidence="3">Putative lipoprotein</fullName>
    </submittedName>
</protein>
<keyword evidence="4" id="KW-1185">Reference proteome</keyword>
<feature type="compositionally biased region" description="Basic and acidic residues" evidence="1">
    <location>
        <begin position="432"/>
        <end position="476"/>
    </location>
</feature>
<dbReference type="Pfam" id="PF11737">
    <property type="entry name" value="DUF3300"/>
    <property type="match status" value="1"/>
</dbReference>
<keyword evidence="2" id="KW-0732">Signal</keyword>
<dbReference type="PANTHER" id="PTHR40269:SF1">
    <property type="entry name" value="OUTER MEMBRANE PROTEIN"/>
    <property type="match status" value="1"/>
</dbReference>
<gene>
    <name evidence="3" type="ordered locus">CJA_1317</name>
</gene>
<evidence type="ECO:0000256" key="1">
    <source>
        <dbReference type="SAM" id="MobiDB-lite"/>
    </source>
</evidence>
<reference evidence="3 4" key="1">
    <citation type="journal article" date="2008" name="J. Bacteriol.">
        <title>Insights into plant cell wall degradation from the genome sequence of the soil bacterium Cellvibrio japonicus.</title>
        <authorList>
            <person name="Deboy R.T."/>
            <person name="Mongodin E.F."/>
            <person name="Fouts D.E."/>
            <person name="Tailford L.E."/>
            <person name="Khouri H."/>
            <person name="Emerson J.B."/>
            <person name="Mohamoud Y."/>
            <person name="Watkins K."/>
            <person name="Henrissat B."/>
            <person name="Gilbert H.J."/>
            <person name="Nelson K.E."/>
        </authorList>
    </citation>
    <scope>NUCLEOTIDE SEQUENCE [LARGE SCALE GENOMIC DNA]</scope>
    <source>
        <strain evidence="3 4">Ueda107</strain>
    </source>
</reference>
<evidence type="ECO:0000313" key="3">
    <source>
        <dbReference type="EMBL" id="ACE83228.1"/>
    </source>
</evidence>
<feature type="compositionally biased region" description="Polar residues" evidence="1">
    <location>
        <begin position="412"/>
        <end position="431"/>
    </location>
</feature>
<dbReference type="InterPro" id="IPR021728">
    <property type="entry name" value="DUF3300"/>
</dbReference>
<feature type="compositionally biased region" description="Basic and acidic residues" evidence="1">
    <location>
        <begin position="495"/>
        <end position="508"/>
    </location>
</feature>
<name>B3PCV4_CELJU</name>
<evidence type="ECO:0000313" key="4">
    <source>
        <dbReference type="Proteomes" id="UP000001036"/>
    </source>
</evidence>
<dbReference type="Proteomes" id="UP000001036">
    <property type="component" value="Chromosome"/>
</dbReference>
<dbReference type="AlphaFoldDB" id="B3PCV4"/>
<dbReference type="KEGG" id="cja:CJA_1317"/>
<proteinExistence type="predicted"/>
<evidence type="ECO:0000256" key="2">
    <source>
        <dbReference type="SAM" id="SignalP"/>
    </source>
</evidence>
<feature type="chain" id="PRO_5002793930" evidence="2">
    <location>
        <begin position="25"/>
        <end position="508"/>
    </location>
</feature>
<feature type="region of interest" description="Disordered" evidence="1">
    <location>
        <begin position="304"/>
        <end position="508"/>
    </location>
</feature>
<dbReference type="EMBL" id="CP000934">
    <property type="protein sequence ID" value="ACE83228.1"/>
    <property type="molecule type" value="Genomic_DNA"/>
</dbReference>
<dbReference type="STRING" id="498211.CJA_1317"/>
<feature type="compositionally biased region" description="Basic and acidic residues" evidence="1">
    <location>
        <begin position="399"/>
        <end position="411"/>
    </location>
</feature>
<organism evidence="3 4">
    <name type="scientific">Cellvibrio japonicus (strain Ueda107)</name>
    <name type="common">Pseudomonas fluorescens subsp. cellulosa</name>
    <dbReference type="NCBI Taxonomy" id="498211"/>
    <lineage>
        <taxon>Bacteria</taxon>
        <taxon>Pseudomonadati</taxon>
        <taxon>Pseudomonadota</taxon>
        <taxon>Gammaproteobacteria</taxon>
        <taxon>Cellvibrionales</taxon>
        <taxon>Cellvibrionaceae</taxon>
        <taxon>Cellvibrio</taxon>
    </lineage>
</organism>
<keyword evidence="3" id="KW-0449">Lipoprotein</keyword>
<accession>B3PCV4</accession>
<dbReference type="eggNOG" id="COG3064">
    <property type="taxonomic scope" value="Bacteria"/>
</dbReference>